<keyword evidence="2" id="KW-0813">Transport</keyword>
<dbReference type="Gene3D" id="3.40.50.1980">
    <property type="entry name" value="Nitrogenase molybdenum iron protein domain"/>
    <property type="match status" value="2"/>
</dbReference>
<evidence type="ECO:0000313" key="6">
    <source>
        <dbReference type="Proteomes" id="UP000326354"/>
    </source>
</evidence>
<evidence type="ECO:0000256" key="1">
    <source>
        <dbReference type="ARBA" id="ARBA00011028"/>
    </source>
</evidence>
<dbReference type="GO" id="GO:0046872">
    <property type="term" value="F:metal ion binding"/>
    <property type="evidence" value="ECO:0007669"/>
    <property type="project" value="InterPro"/>
</dbReference>
<dbReference type="InterPro" id="IPR006127">
    <property type="entry name" value="ZnuA-like"/>
</dbReference>
<keyword evidence="6" id="KW-1185">Reference proteome</keyword>
<dbReference type="KEGG" id="uam:UABAM_03186"/>
<protein>
    <submittedName>
        <fullName evidence="5">ABC transporter substrate-binding protein</fullName>
    </submittedName>
</protein>
<dbReference type="Proteomes" id="UP000326354">
    <property type="component" value="Chromosome"/>
</dbReference>
<gene>
    <name evidence="5" type="ORF">UABAM_03186</name>
</gene>
<dbReference type="PROSITE" id="PS51257">
    <property type="entry name" value="PROKAR_LIPOPROTEIN"/>
    <property type="match status" value="1"/>
</dbReference>
<keyword evidence="3 4" id="KW-0732">Signal</keyword>
<feature type="chain" id="PRO_5024911635" evidence="4">
    <location>
        <begin position="18"/>
        <end position="304"/>
    </location>
</feature>
<dbReference type="PANTHER" id="PTHR42953:SF3">
    <property type="entry name" value="HIGH-AFFINITY ZINC UPTAKE SYSTEM PROTEIN ZNUA"/>
    <property type="match status" value="1"/>
</dbReference>
<evidence type="ECO:0000256" key="4">
    <source>
        <dbReference type="SAM" id="SignalP"/>
    </source>
</evidence>
<comment type="similarity">
    <text evidence="1">Belongs to the bacterial solute-binding protein 9 family.</text>
</comment>
<accession>A0A5S9IQH5</accession>
<dbReference type="Pfam" id="PF01297">
    <property type="entry name" value="ZnuA"/>
    <property type="match status" value="1"/>
</dbReference>
<sequence length="304" mass="34674">MMRLQVLLIIFVSIALGACRNSTDTDSSKKAVCFVSILPQSYFVKRIGGEFVDVKVLVGPGQSPATYEPTQKQLAVLSKALCLFTIGVPFEKSFVSRISRMYKIKLVETHAGIKLRDLEEHSHHHHDHHHNHGKDPHVWLDPILVKKQTQVITDTLSQLLPAHKEYFAKNLQVFHDELSLLDEKIRTLLQNISQKNMWVYHPSYGYFCDRYHLKQIAVETEGKSPGAKHLAKLISKAKTQKIRAIFVQKQFMGKSPNAIISALEKHYKSQQQPLSCKTITLDPLAYDYTENLLSMAKNIAEYLK</sequence>
<dbReference type="OrthoDB" id="9810636at2"/>
<dbReference type="AlphaFoldDB" id="A0A5S9IQH5"/>
<dbReference type="EMBL" id="AP019860">
    <property type="protein sequence ID" value="BBM84825.1"/>
    <property type="molecule type" value="Genomic_DNA"/>
</dbReference>
<evidence type="ECO:0000313" key="5">
    <source>
        <dbReference type="EMBL" id="BBM84825.1"/>
    </source>
</evidence>
<organism evidence="5 6">
    <name type="scientific">Uabimicrobium amorphum</name>
    <dbReference type="NCBI Taxonomy" id="2596890"/>
    <lineage>
        <taxon>Bacteria</taxon>
        <taxon>Pseudomonadati</taxon>
        <taxon>Planctomycetota</taxon>
        <taxon>Candidatus Uabimicrobiia</taxon>
        <taxon>Candidatus Uabimicrobiales</taxon>
        <taxon>Candidatus Uabimicrobiaceae</taxon>
        <taxon>Candidatus Uabimicrobium</taxon>
    </lineage>
</organism>
<name>A0A5S9IQH5_UABAM</name>
<reference evidence="5 6" key="1">
    <citation type="submission" date="2019-08" db="EMBL/GenBank/DDBJ databases">
        <title>Complete genome sequence of Candidatus Uab amorphum.</title>
        <authorList>
            <person name="Shiratori T."/>
            <person name="Suzuki S."/>
            <person name="Kakizawa Y."/>
            <person name="Ishida K."/>
        </authorList>
    </citation>
    <scope>NUCLEOTIDE SEQUENCE [LARGE SCALE GENOMIC DNA]</scope>
    <source>
        <strain evidence="5 6">SRT547</strain>
    </source>
</reference>
<feature type="signal peptide" evidence="4">
    <location>
        <begin position="1"/>
        <end position="17"/>
    </location>
</feature>
<evidence type="ECO:0000256" key="3">
    <source>
        <dbReference type="ARBA" id="ARBA00022729"/>
    </source>
</evidence>
<dbReference type="RefSeq" id="WP_151968955.1">
    <property type="nucleotide sequence ID" value="NZ_AP019860.1"/>
</dbReference>
<dbReference type="InterPro" id="IPR050492">
    <property type="entry name" value="Bact_metal-bind_prot9"/>
</dbReference>
<dbReference type="GO" id="GO:0030001">
    <property type="term" value="P:metal ion transport"/>
    <property type="evidence" value="ECO:0007669"/>
    <property type="project" value="InterPro"/>
</dbReference>
<dbReference type="PANTHER" id="PTHR42953">
    <property type="entry name" value="HIGH-AFFINITY ZINC UPTAKE SYSTEM PROTEIN ZNUA-RELATED"/>
    <property type="match status" value="1"/>
</dbReference>
<proteinExistence type="inferred from homology"/>
<dbReference type="SUPFAM" id="SSF53807">
    <property type="entry name" value="Helical backbone' metal receptor"/>
    <property type="match status" value="1"/>
</dbReference>
<evidence type="ECO:0000256" key="2">
    <source>
        <dbReference type="ARBA" id="ARBA00022448"/>
    </source>
</evidence>